<dbReference type="EMBL" id="CP067393">
    <property type="protein sequence ID" value="QQP87116.1"/>
    <property type="molecule type" value="Genomic_DNA"/>
</dbReference>
<protein>
    <submittedName>
        <fullName evidence="3">GIY-YIG nuclease family protein</fullName>
    </submittedName>
</protein>
<dbReference type="PANTHER" id="PTHR34477">
    <property type="entry name" value="UPF0213 PROTEIN YHBQ"/>
    <property type="match status" value="1"/>
</dbReference>
<dbReference type="InterPro" id="IPR035901">
    <property type="entry name" value="GIY-YIG_endonuc_sf"/>
</dbReference>
<sequence>MVCGKQLVIDVVKIEQIWYVYLVRTEHGKLYCGSSNDPVARFYKHCHGLGAKFFSTSKPLALVYIEQCESKSHALKRESEIKRLTKHNKEQLVNDGCKGFRLPILNKEPLLSLADILQV</sequence>
<gene>
    <name evidence="3" type="ORF">JHT90_02955</name>
</gene>
<reference evidence="3 4" key="1">
    <citation type="submission" date="2021-01" db="EMBL/GenBank/DDBJ databases">
        <title>Entomomonas sp. F2A isolated from a house cricket (Acheta domesticus).</title>
        <authorList>
            <person name="Spergser J."/>
            <person name="Busse H.-J."/>
        </authorList>
    </citation>
    <scope>NUCLEOTIDE SEQUENCE [LARGE SCALE GENOMIC DNA]</scope>
    <source>
        <strain evidence="3 4">F2A</strain>
    </source>
</reference>
<evidence type="ECO:0000256" key="1">
    <source>
        <dbReference type="ARBA" id="ARBA00007435"/>
    </source>
</evidence>
<evidence type="ECO:0000259" key="2">
    <source>
        <dbReference type="PROSITE" id="PS50164"/>
    </source>
</evidence>
<dbReference type="PANTHER" id="PTHR34477:SF1">
    <property type="entry name" value="UPF0213 PROTEIN YHBQ"/>
    <property type="match status" value="1"/>
</dbReference>
<organism evidence="3 4">
    <name type="scientific">Entomomonas asaccharolytica</name>
    <dbReference type="NCBI Taxonomy" id="2785331"/>
    <lineage>
        <taxon>Bacteria</taxon>
        <taxon>Pseudomonadati</taxon>
        <taxon>Pseudomonadota</taxon>
        <taxon>Gammaproteobacteria</taxon>
        <taxon>Pseudomonadales</taxon>
        <taxon>Pseudomonadaceae</taxon>
        <taxon>Entomomonas</taxon>
    </lineage>
</organism>
<keyword evidence="4" id="KW-1185">Reference proteome</keyword>
<dbReference type="CDD" id="cd10456">
    <property type="entry name" value="GIY-YIG_UPF0213"/>
    <property type="match status" value="1"/>
</dbReference>
<evidence type="ECO:0000313" key="4">
    <source>
        <dbReference type="Proteomes" id="UP000595278"/>
    </source>
</evidence>
<dbReference type="Gene3D" id="3.40.1440.10">
    <property type="entry name" value="GIY-YIG endonuclease"/>
    <property type="match status" value="1"/>
</dbReference>
<dbReference type="InterPro" id="IPR050190">
    <property type="entry name" value="UPF0213_domain"/>
</dbReference>
<dbReference type="Pfam" id="PF01541">
    <property type="entry name" value="GIY-YIG"/>
    <property type="match status" value="1"/>
</dbReference>
<proteinExistence type="inferred from homology"/>
<dbReference type="PROSITE" id="PS50164">
    <property type="entry name" value="GIY_YIG"/>
    <property type="match status" value="1"/>
</dbReference>
<comment type="similarity">
    <text evidence="1">Belongs to the UPF0213 family.</text>
</comment>
<dbReference type="InterPro" id="IPR000305">
    <property type="entry name" value="GIY-YIG_endonuc"/>
</dbReference>
<accession>A0A974NI05</accession>
<feature type="domain" description="GIY-YIG" evidence="2">
    <location>
        <begin position="16"/>
        <end position="91"/>
    </location>
</feature>
<dbReference type="SMART" id="SM00465">
    <property type="entry name" value="GIYc"/>
    <property type="match status" value="1"/>
</dbReference>
<name>A0A974NI05_9GAMM</name>
<evidence type="ECO:0000313" key="3">
    <source>
        <dbReference type="EMBL" id="QQP87116.1"/>
    </source>
</evidence>
<dbReference type="KEGG" id="eaz:JHT90_02955"/>
<dbReference type="SUPFAM" id="SSF82771">
    <property type="entry name" value="GIY-YIG endonuclease"/>
    <property type="match status" value="1"/>
</dbReference>
<dbReference type="Proteomes" id="UP000595278">
    <property type="component" value="Chromosome"/>
</dbReference>
<dbReference type="AlphaFoldDB" id="A0A974NI05"/>